<dbReference type="EMBL" id="WIWS01000001">
    <property type="protein sequence ID" value="KAF3229782.1"/>
    <property type="molecule type" value="Genomic_DNA"/>
</dbReference>
<dbReference type="AlphaFoldDB" id="A0A6G1MKY0"/>
<dbReference type="Gene3D" id="3.40.50.1580">
    <property type="entry name" value="Nucleoside phosphorylase domain"/>
    <property type="match status" value="1"/>
</dbReference>
<dbReference type="InterPro" id="IPR053137">
    <property type="entry name" value="NLR-like"/>
</dbReference>
<name>A0A6G1MKY0_ORBOL</name>
<sequence length="961" mass="107643">MYAADSTLLDLAEAVLPLVGQAAIKLGIKTKNRNFAKLGTLLSVVGLNVATAPNGHPELYQVKIKTILDSLEQACTWLNRKSTPEGQYVTLERIASEGVTGITLVDISPRLQSFLRDCGLDSILKLLEEIDTTKEATPVSMGLDLSKIKREEGVLAYPKHVNNALYHTLTRHTSCGCPSQHLKQAYLKLNETDQHEGDSIPFEVLFSKFTTEYEDTSLQSGDWHQTVTFVSSKPKSSRKVGWTTWKPQRAVEVHQRAQPEDDYSQELKPGEFCRHLKRNGDGCICFRLTLGSPELESIFRGERRSGPYPLFQDKLSAPSWSLADYIRISGAKMTVKERICLAYILAKSVWQYYGSEWMRMPWTHNDIRLLQRGVAGRSHTEYTLPYYPYLVPNFQSSDARVWEYCSDIDPSLTHRYPGVLALATILLEIIRGQLVEETGDDESDRGQPGSIKIRKRLLLAWHAAASLDTLDCNGIYQEVVKKCLDGRLFKEAPFDLKAPNTLEIRQSIIYREIVFPLKELVAFSDTSFSFNKSPSDDRLQPRATSPSYASGTDRIYPRCETPERVPLPQDTYFTGHRTAGPTINLLQSQNLATCAKGAQLNGGLTASLRPWSRSDFEIAIICALPLEYDAVSLLIDEYWDDDGDPYGRADGDQNTYTTGRIGRHNVVLVLLPNMGKSNAARAATSFRSSYDRIQLALLVGICGGMPADKDGNEILLGDVVISTSIFEYDLGRRFPNEFSSKNTTEASDAKANPDIAGLIKTLKTISNSQRLHARTSEHLIALQMKSQSSKYNYPGISEDRLYQSNYRHKHHARFNCSVCDRCIEKSDRVCQAALESWCSQIRCDESQLVVRERIRVKGGICLGPNNEHQRPLIHFGLIASGDTVMKSGQDRDTIALERNIIAFEMEGAGILDNLSCIVIKGVCDYADSHKNKIWQDFAAATAASAMKSLLERYGARDRKHY</sequence>
<dbReference type="Proteomes" id="UP000483672">
    <property type="component" value="Unassembled WGS sequence"/>
</dbReference>
<dbReference type="Pfam" id="PF24476">
    <property type="entry name" value="DUF7580"/>
    <property type="match status" value="1"/>
</dbReference>
<evidence type="ECO:0000313" key="6">
    <source>
        <dbReference type="EMBL" id="KAF3230083.1"/>
    </source>
</evidence>
<evidence type="ECO:0000313" key="4">
    <source>
        <dbReference type="EMBL" id="KAF3229677.1"/>
    </source>
</evidence>
<comment type="caution">
    <text evidence="4">The sequence shown here is derived from an EMBL/GenBank/DDBJ whole genome shotgun (WGS) entry which is preliminary data.</text>
</comment>
<dbReference type="PANTHER" id="PTHR46082">
    <property type="entry name" value="ATP/GTP-BINDING PROTEIN-RELATED"/>
    <property type="match status" value="1"/>
</dbReference>
<evidence type="ECO:0000259" key="3">
    <source>
        <dbReference type="Pfam" id="PF24476"/>
    </source>
</evidence>
<organism evidence="4 7">
    <name type="scientific">Orbilia oligospora</name>
    <name type="common">Nematode-trapping fungus</name>
    <name type="synonym">Arthrobotrys oligospora</name>
    <dbReference type="NCBI Taxonomy" id="2813651"/>
    <lineage>
        <taxon>Eukaryota</taxon>
        <taxon>Fungi</taxon>
        <taxon>Dikarya</taxon>
        <taxon>Ascomycota</taxon>
        <taxon>Pezizomycotina</taxon>
        <taxon>Orbiliomycetes</taxon>
        <taxon>Orbiliales</taxon>
        <taxon>Orbiliaceae</taxon>
        <taxon>Orbilia</taxon>
    </lineage>
</organism>
<dbReference type="InterPro" id="IPR056002">
    <property type="entry name" value="DUF7580"/>
</dbReference>
<dbReference type="Pfam" id="PF01048">
    <property type="entry name" value="PNP_UDP_1"/>
    <property type="match status" value="1"/>
</dbReference>
<gene>
    <name evidence="4" type="ORF">TWF106_000064</name>
    <name evidence="5" type="ORF">TWF106_000171</name>
    <name evidence="6" type="ORF">TWF191_000324</name>
</gene>
<evidence type="ECO:0000256" key="1">
    <source>
        <dbReference type="SAM" id="MobiDB-lite"/>
    </source>
</evidence>
<protein>
    <submittedName>
        <fullName evidence="4">Uncharacterized protein</fullName>
    </submittedName>
</protein>
<dbReference type="PANTHER" id="PTHR46082:SF6">
    <property type="entry name" value="AAA+ ATPASE DOMAIN-CONTAINING PROTEIN-RELATED"/>
    <property type="match status" value="1"/>
</dbReference>
<dbReference type="GO" id="GO:0009116">
    <property type="term" value="P:nucleoside metabolic process"/>
    <property type="evidence" value="ECO:0007669"/>
    <property type="project" value="InterPro"/>
</dbReference>
<dbReference type="EMBL" id="WIWS01000001">
    <property type="protein sequence ID" value="KAF3229677.1"/>
    <property type="molecule type" value="Genomic_DNA"/>
</dbReference>
<evidence type="ECO:0000313" key="8">
    <source>
        <dbReference type="Proteomes" id="UP000483672"/>
    </source>
</evidence>
<proteinExistence type="predicted"/>
<accession>A0A6G1MKY0</accession>
<feature type="domain" description="Nucleoside phosphorylase" evidence="2">
    <location>
        <begin position="617"/>
        <end position="767"/>
    </location>
</feature>
<evidence type="ECO:0000313" key="7">
    <source>
        <dbReference type="Proteomes" id="UP000472727"/>
    </source>
</evidence>
<dbReference type="InterPro" id="IPR035994">
    <property type="entry name" value="Nucleoside_phosphorylase_sf"/>
</dbReference>
<dbReference type="InterPro" id="IPR000845">
    <property type="entry name" value="Nucleoside_phosphorylase_d"/>
</dbReference>
<evidence type="ECO:0000313" key="5">
    <source>
        <dbReference type="EMBL" id="KAF3229782.1"/>
    </source>
</evidence>
<dbReference type="GO" id="GO:0003824">
    <property type="term" value="F:catalytic activity"/>
    <property type="evidence" value="ECO:0007669"/>
    <property type="project" value="InterPro"/>
</dbReference>
<reference evidence="7 8" key="1">
    <citation type="submission" date="2019-06" db="EMBL/GenBank/DDBJ databases">
        <authorList>
            <person name="Palmer J.M."/>
        </authorList>
    </citation>
    <scope>NUCLEOTIDE SEQUENCE [LARGE SCALE GENOMIC DNA]</scope>
    <source>
        <strain evidence="4 7">TWF106</strain>
        <strain evidence="6 8">TWF191</strain>
    </source>
</reference>
<feature type="domain" description="DUF7580" evidence="3">
    <location>
        <begin position="163"/>
        <end position="520"/>
    </location>
</feature>
<dbReference type="SUPFAM" id="SSF53167">
    <property type="entry name" value="Purine and uridine phosphorylases"/>
    <property type="match status" value="1"/>
</dbReference>
<dbReference type="Proteomes" id="UP000472727">
    <property type="component" value="Unassembled WGS sequence"/>
</dbReference>
<feature type="region of interest" description="Disordered" evidence="1">
    <location>
        <begin position="530"/>
        <end position="555"/>
    </location>
</feature>
<evidence type="ECO:0000259" key="2">
    <source>
        <dbReference type="Pfam" id="PF01048"/>
    </source>
</evidence>
<dbReference type="EMBL" id="WIPF01000010">
    <property type="protein sequence ID" value="KAF3230083.1"/>
    <property type="molecule type" value="Genomic_DNA"/>
</dbReference>